<organism evidence="2 3">
    <name type="scientific">Arthrobacter wenxiniae</name>
    <dbReference type="NCBI Taxonomy" id="2713570"/>
    <lineage>
        <taxon>Bacteria</taxon>
        <taxon>Bacillati</taxon>
        <taxon>Actinomycetota</taxon>
        <taxon>Actinomycetes</taxon>
        <taxon>Micrococcales</taxon>
        <taxon>Micrococcaceae</taxon>
        <taxon>Arthrobacter</taxon>
    </lineage>
</organism>
<protein>
    <recommendedName>
        <fullName evidence="4">Transglycosylase SLT domain-containing protein</fullName>
    </recommendedName>
</protein>
<evidence type="ECO:0008006" key="4">
    <source>
        <dbReference type="Google" id="ProtNLM"/>
    </source>
</evidence>
<proteinExistence type="predicted"/>
<reference evidence="2 3" key="1">
    <citation type="submission" date="2020-02" db="EMBL/GenBank/DDBJ databases">
        <title>Genome sequence of strain AETb3-4.</title>
        <authorList>
            <person name="Gao J."/>
            <person name="Zhang X."/>
        </authorList>
    </citation>
    <scope>NUCLEOTIDE SEQUENCE [LARGE SCALE GENOMIC DNA]</scope>
    <source>
        <strain evidence="2 3">AETb3-4</strain>
    </source>
</reference>
<evidence type="ECO:0000256" key="1">
    <source>
        <dbReference type="SAM" id="MobiDB-lite"/>
    </source>
</evidence>
<sequence>MSSAPQHGRRRAEPASRKSRREALAQEAAATKTGGPARRMAVVAVAAALLAGGGLAQASANGVPGGLAAASLVSGADATPPAVSAPSDIAVSFSRIDVSSVAKAKAPAVKSQSDAVTRVATPAKAAPVLVDDPAAAKAYAAGQLAAKGWGQDQMNCLNLLWTQESSWLTSAENASSGAYGIAQSLPAEKMAISGADYRTSFKTQIRWGLTYIEGRYGSPCGAWAQEVAVGWY</sequence>
<dbReference type="EMBL" id="JAAMFM010000019">
    <property type="protein sequence ID" value="NVM95772.1"/>
    <property type="molecule type" value="Genomic_DNA"/>
</dbReference>
<dbReference type="AlphaFoldDB" id="A0A7Y7IIA4"/>
<dbReference type="Proteomes" id="UP000543556">
    <property type="component" value="Unassembled WGS sequence"/>
</dbReference>
<dbReference type="RefSeq" id="WP_176635491.1">
    <property type="nucleotide sequence ID" value="NZ_JAAMFM010000019.1"/>
</dbReference>
<gene>
    <name evidence="2" type="ORF">G6034_12790</name>
</gene>
<accession>A0A7Y7IIA4</accession>
<feature type="compositionally biased region" description="Basic and acidic residues" evidence="1">
    <location>
        <begin position="11"/>
        <end position="24"/>
    </location>
</feature>
<dbReference type="SUPFAM" id="SSF53955">
    <property type="entry name" value="Lysozyme-like"/>
    <property type="match status" value="1"/>
</dbReference>
<feature type="region of interest" description="Disordered" evidence="1">
    <location>
        <begin position="1"/>
        <end position="36"/>
    </location>
</feature>
<comment type="caution">
    <text evidence="2">The sequence shown here is derived from an EMBL/GenBank/DDBJ whole genome shotgun (WGS) entry which is preliminary data.</text>
</comment>
<keyword evidence="3" id="KW-1185">Reference proteome</keyword>
<evidence type="ECO:0000313" key="3">
    <source>
        <dbReference type="Proteomes" id="UP000543556"/>
    </source>
</evidence>
<name>A0A7Y7IIA4_9MICC</name>
<evidence type="ECO:0000313" key="2">
    <source>
        <dbReference type="EMBL" id="NVM95772.1"/>
    </source>
</evidence>
<dbReference type="InterPro" id="IPR023346">
    <property type="entry name" value="Lysozyme-like_dom_sf"/>
</dbReference>